<reference evidence="1 2" key="1">
    <citation type="submission" date="2018-07" db="EMBL/GenBank/DDBJ databases">
        <title>Genome sequencing of Runella.</title>
        <authorList>
            <person name="Baek M.-G."/>
            <person name="Yi H."/>
        </authorList>
    </citation>
    <scope>NUCLEOTIDE SEQUENCE [LARGE SCALE GENOMIC DNA]</scope>
    <source>
        <strain evidence="1 2">HYN0085</strain>
    </source>
</reference>
<dbReference type="OrthoDB" id="822178at2"/>
<accession>A0A344TMD3</accession>
<dbReference type="Proteomes" id="UP000251993">
    <property type="component" value="Chromosome"/>
</dbReference>
<protein>
    <submittedName>
        <fullName evidence="1">Uncharacterized protein</fullName>
    </submittedName>
</protein>
<organism evidence="1 2">
    <name type="scientific">Runella rosea</name>
    <dbReference type="NCBI Taxonomy" id="2259595"/>
    <lineage>
        <taxon>Bacteria</taxon>
        <taxon>Pseudomonadati</taxon>
        <taxon>Bacteroidota</taxon>
        <taxon>Cytophagia</taxon>
        <taxon>Cytophagales</taxon>
        <taxon>Spirosomataceae</taxon>
        <taxon>Runella</taxon>
    </lineage>
</organism>
<dbReference type="AlphaFoldDB" id="A0A344TMD3"/>
<gene>
    <name evidence="1" type="ORF">DR864_19685</name>
</gene>
<proteinExistence type="predicted"/>
<dbReference type="EMBL" id="CP030850">
    <property type="protein sequence ID" value="AXE19804.1"/>
    <property type="molecule type" value="Genomic_DNA"/>
</dbReference>
<name>A0A344TMD3_9BACT</name>
<evidence type="ECO:0000313" key="1">
    <source>
        <dbReference type="EMBL" id="AXE19804.1"/>
    </source>
</evidence>
<dbReference type="KEGG" id="run:DR864_19685"/>
<sequence length="104" mass="11877">MNGSTWGKSYPGGFQEIRGDTFQGGKAEYQYPEKNGWISFDWYNKQGFQLENLILRKHFCLLENIKPSLIHTSNCQTMAPIYAMFYTSTDDGDVAGDTYKILST</sequence>
<keyword evidence="2" id="KW-1185">Reference proteome</keyword>
<evidence type="ECO:0000313" key="2">
    <source>
        <dbReference type="Proteomes" id="UP000251993"/>
    </source>
</evidence>